<name>A0ABT8LEC9_9BACT</name>
<evidence type="ECO:0000313" key="5">
    <source>
        <dbReference type="Proteomes" id="UP001172083"/>
    </source>
</evidence>
<dbReference type="Pfam" id="PF13585">
    <property type="entry name" value="CHU_C"/>
    <property type="match status" value="1"/>
</dbReference>
<dbReference type="EMBL" id="JAUJEB010000005">
    <property type="protein sequence ID" value="MDN5214686.1"/>
    <property type="molecule type" value="Genomic_DNA"/>
</dbReference>
<feature type="domain" description="LamG-like jellyroll fold" evidence="3">
    <location>
        <begin position="57"/>
        <end position="186"/>
    </location>
</feature>
<sequence length="668" mass="74795">MRHNSLYALIFIIKLSLWIGNFGSFAQSSQINYALRFDGNDELVIPHSNNLNFSNGSNMTIELWFKRTDPRPTYHIIGKGDGCSTINHNYQFAGDSGGLHFNSSGGRVEANLDPQINEWVHMAVTYDGSIISIYINGCLHATHNYDLSGQNIIPLRIGNSGGCLISQRFIGLIDEIRIWNVARTPNEILENHNISVDPKVNGLVGYWAFNEGMGVTAFDLTSNANNGILGNGNIPEQPSWVVSDAPLKSHNLTLTENFEDDQLDSRILIETIGNTTTVPGIKDNINFGSQKAYGYGRSSCPADCFDDFITKVKIKFQQPVYVTNIVFKEMELEGNWGSKGHLYVDGIRYSNSQDFGRSPSNDRRPDTDFRIRHFNICKSVTDLELRVRDITRESEIFIDDLKIFSTDTSKMTPPVFDIMTNQSIICNGGSTELWVECRENLTFEWFKDGVSLNAHSCSIIVKDGGNYKVNAINHCAEIIASDSIKINVLLLPPAPNIRIEMNPDPCQRDSTKLSVPAVDGITYQWFRDSNIVGENSHIHFAKLTGNYSVNLSDSCGTVSSRNEIQLDFRPCDSCFLRFPNAFTPNANGQNDEFAPITNCDIQTYRLLIFNRWGELIFVSRNPEIGWNGYYRGAPAPTGSYVFKATYAYLNDLGEKVENEIFGGVALIR</sequence>
<keyword evidence="2" id="KW-1015">Disulfide bond</keyword>
<dbReference type="InterPro" id="IPR006558">
    <property type="entry name" value="LamG-like"/>
</dbReference>
<organism evidence="4 5">
    <name type="scientific">Agaribacillus aureus</name>
    <dbReference type="NCBI Taxonomy" id="3051825"/>
    <lineage>
        <taxon>Bacteria</taxon>
        <taxon>Pseudomonadati</taxon>
        <taxon>Bacteroidota</taxon>
        <taxon>Cytophagia</taxon>
        <taxon>Cytophagales</taxon>
        <taxon>Splendidivirgaceae</taxon>
        <taxon>Agaribacillus</taxon>
    </lineage>
</organism>
<keyword evidence="1" id="KW-0732">Signal</keyword>
<dbReference type="Pfam" id="PF13385">
    <property type="entry name" value="Laminin_G_3"/>
    <property type="match status" value="1"/>
</dbReference>
<evidence type="ECO:0000313" key="4">
    <source>
        <dbReference type="EMBL" id="MDN5214686.1"/>
    </source>
</evidence>
<evidence type="ECO:0000256" key="2">
    <source>
        <dbReference type="ARBA" id="ARBA00023157"/>
    </source>
</evidence>
<dbReference type="Proteomes" id="UP001172083">
    <property type="component" value="Unassembled WGS sequence"/>
</dbReference>
<keyword evidence="5" id="KW-1185">Reference proteome</keyword>
<dbReference type="RefSeq" id="WP_346760025.1">
    <property type="nucleotide sequence ID" value="NZ_JAUJEB010000005.1"/>
</dbReference>
<evidence type="ECO:0000256" key="1">
    <source>
        <dbReference type="ARBA" id="ARBA00022729"/>
    </source>
</evidence>
<dbReference type="NCBIfam" id="TIGR04131">
    <property type="entry name" value="Bac_Flav_CTERM"/>
    <property type="match status" value="1"/>
</dbReference>
<proteinExistence type="predicted"/>
<dbReference type="InterPro" id="IPR013320">
    <property type="entry name" value="ConA-like_dom_sf"/>
</dbReference>
<dbReference type="SUPFAM" id="SSF48726">
    <property type="entry name" value="Immunoglobulin"/>
    <property type="match status" value="1"/>
</dbReference>
<comment type="caution">
    <text evidence="4">The sequence shown here is derived from an EMBL/GenBank/DDBJ whole genome shotgun (WGS) entry which is preliminary data.</text>
</comment>
<dbReference type="InterPro" id="IPR026341">
    <property type="entry name" value="T9SS_type_B"/>
</dbReference>
<dbReference type="Gene3D" id="2.60.120.200">
    <property type="match status" value="1"/>
</dbReference>
<protein>
    <submittedName>
        <fullName evidence="4">Gliding motility-associated C-terminal domain-containing protein</fullName>
    </submittedName>
</protein>
<dbReference type="SUPFAM" id="SSF49899">
    <property type="entry name" value="Concanavalin A-like lectins/glucanases"/>
    <property type="match status" value="1"/>
</dbReference>
<accession>A0ABT8LEC9</accession>
<gene>
    <name evidence="4" type="ORF">QQ020_21585</name>
</gene>
<dbReference type="SMART" id="SM00560">
    <property type="entry name" value="LamGL"/>
    <property type="match status" value="1"/>
</dbReference>
<evidence type="ECO:0000259" key="3">
    <source>
        <dbReference type="SMART" id="SM00560"/>
    </source>
</evidence>
<reference evidence="4" key="1">
    <citation type="submission" date="2023-06" db="EMBL/GenBank/DDBJ databases">
        <title>Genomic of Agaribacillus aureum.</title>
        <authorList>
            <person name="Wang G."/>
        </authorList>
    </citation>
    <scope>NUCLEOTIDE SEQUENCE</scope>
    <source>
        <strain evidence="4">BMA12</strain>
    </source>
</reference>
<dbReference type="InterPro" id="IPR036179">
    <property type="entry name" value="Ig-like_dom_sf"/>
</dbReference>